<dbReference type="PANTHER" id="PTHR35385:SF2">
    <property type="entry name" value="PROTEIN B, PUTATIVE-RELATED"/>
    <property type="match status" value="1"/>
</dbReference>
<dbReference type="OrthoDB" id="1902038at2759"/>
<dbReference type="PROSITE" id="PS50966">
    <property type="entry name" value="ZF_SWIM"/>
    <property type="match status" value="1"/>
</dbReference>
<dbReference type="InterPro" id="IPR007527">
    <property type="entry name" value="Znf_SWIM"/>
</dbReference>
<evidence type="ECO:0000313" key="4">
    <source>
        <dbReference type="Proteomes" id="UP000694845"/>
    </source>
</evidence>
<organism evidence="4 5">
    <name type="scientific">Acanthaster planci</name>
    <name type="common">Crown-of-thorns starfish</name>
    <dbReference type="NCBI Taxonomy" id="133434"/>
    <lineage>
        <taxon>Eukaryota</taxon>
        <taxon>Metazoa</taxon>
        <taxon>Echinodermata</taxon>
        <taxon>Eleutherozoa</taxon>
        <taxon>Asterozoa</taxon>
        <taxon>Asteroidea</taxon>
        <taxon>Valvatacea</taxon>
        <taxon>Valvatida</taxon>
        <taxon>Acanthasteridae</taxon>
        <taxon>Acanthaster</taxon>
    </lineage>
</organism>
<dbReference type="Pfam" id="PF04434">
    <property type="entry name" value="SWIM"/>
    <property type="match status" value="1"/>
</dbReference>
<sequence>MTLAHCRVCGDEGGNREDRTQEIYKLEVLLPAEYHHEICSYEAVGQDDDSRFNCLLRLEVTTEEEVQQWLVAFQRSSCLTWRKSKTYPAAGRYNKYRVDLRCQHNTRYKSAIPGKMTKNTDCPATMTLVLKRRVTNSKSQDLHIHNGLLFSVRLRNDHNHHIACADAFRRRDVSEDCVGKLKDLFEHGHSPSSALDTLKHDLQEDHGEQYVYATVDRSVCPDLQFCYRLYFKIFKKAYEAPSGEEMFVDLEERLHTYNEEQQETCAKIKHTEDSQTVVAICTPLMKRVHTMVEQSGEMIFFESSGKCHRHNSRIFVLLTHSSAGGLPLGVLLTSSESQPTITAGIELLKSILPDSAFFGREAHGPLVAVTDDCLALCQAIHSVYPQTSLILGVFHILRAMWRWLWDGRNGISKQDRPHLLGVFKSLVYAESSDRLNNLYQAIVDDPIVKKYRKYTKHLASVFETREAWAVCFWSNLFASGNNAADCVESAMRIMKDKVLYHFKAYNVTQSVDFLLTRMESYYTRRLLDVVNNCTANIQQSRYFLSDDDINCRNIVQEDETSYSVPSTKSGELYHVDISIGTCTCPVGKTGGPCQHQHAVMKTFNVVDCNFMPTTSPHLRELYYTIATGRDYIKEEWFMNPCHESDSPPPVDATTPPPTADVSVLQNPQIRFDFFHLQRAAENGFQNCGTSSRPTEDQDVLGKLRNMFDTLSQKMNDDPDMFRFPIKSFVSRFEKIASDSALISALLTFAKYSTFSAARQIKIRAKKRLPISSRVGMQPTTVTRRKTPLGGRRALITGRPPKSSRQTEHGYAKQRASTNSVKRGALPKLKLSAFPSQSV</sequence>
<evidence type="ECO:0000256" key="1">
    <source>
        <dbReference type="PROSITE-ProRule" id="PRU00325"/>
    </source>
</evidence>
<evidence type="ECO:0000259" key="3">
    <source>
        <dbReference type="PROSITE" id="PS50966"/>
    </source>
</evidence>
<dbReference type="RefSeq" id="XP_022103577.1">
    <property type="nucleotide sequence ID" value="XM_022247885.1"/>
</dbReference>
<gene>
    <name evidence="5" type="primary">LOC110986198</name>
</gene>
<keyword evidence="1" id="KW-0863">Zinc-finger</keyword>
<keyword evidence="1" id="KW-0479">Metal-binding</keyword>
<evidence type="ECO:0000313" key="5">
    <source>
        <dbReference type="RefSeq" id="XP_022103577.1"/>
    </source>
</evidence>
<dbReference type="AlphaFoldDB" id="A0A8B7ZF12"/>
<dbReference type="KEGG" id="aplc:110986198"/>
<accession>A0A8B7ZF12</accession>
<reference evidence="5" key="1">
    <citation type="submission" date="2025-08" db="UniProtKB">
        <authorList>
            <consortium name="RefSeq"/>
        </authorList>
    </citation>
    <scope>IDENTIFICATION</scope>
</reference>
<name>A0A8B7ZF12_ACAPL</name>
<dbReference type="Proteomes" id="UP000694845">
    <property type="component" value="Unplaced"/>
</dbReference>
<dbReference type="GO" id="GO:0008270">
    <property type="term" value="F:zinc ion binding"/>
    <property type="evidence" value="ECO:0007669"/>
    <property type="project" value="UniProtKB-KW"/>
</dbReference>
<protein>
    <submittedName>
        <fullName evidence="5">Uncharacterized protein LOC110986198</fullName>
    </submittedName>
</protein>
<feature type="domain" description="SWIM-type" evidence="3">
    <location>
        <begin position="573"/>
        <end position="604"/>
    </location>
</feature>
<dbReference type="GeneID" id="110986198"/>
<keyword evidence="4" id="KW-1185">Reference proteome</keyword>
<feature type="region of interest" description="Disordered" evidence="2">
    <location>
        <begin position="791"/>
        <end position="823"/>
    </location>
</feature>
<keyword evidence="1" id="KW-0862">Zinc</keyword>
<dbReference type="OMA" id="ELFWIAT"/>
<evidence type="ECO:0000256" key="2">
    <source>
        <dbReference type="SAM" id="MobiDB-lite"/>
    </source>
</evidence>
<proteinExistence type="predicted"/>
<dbReference type="PANTHER" id="PTHR35385">
    <property type="entry name" value="PROTEIN B, PUTATIVE-RELATED-RELATED"/>
    <property type="match status" value="1"/>
</dbReference>